<gene>
    <name evidence="4" type="ORF">LXN57_28005</name>
</gene>
<dbReference type="EMBL" id="JAMQOL010000040">
    <property type="protein sequence ID" value="MCM4081424.1"/>
    <property type="molecule type" value="Genomic_DNA"/>
</dbReference>
<keyword evidence="2 4" id="KW-0808">Transferase</keyword>
<dbReference type="InterPro" id="IPR037143">
    <property type="entry name" value="4-PPantetheinyl_Trfase_dom_sf"/>
</dbReference>
<dbReference type="Pfam" id="PF01648">
    <property type="entry name" value="ACPS"/>
    <property type="match status" value="1"/>
</dbReference>
<sequence>MTEPDVVDVWTVPLDRTADAARWLTADDRRRAGGIGDPDMLRRFVVAHAALNAILAGRLGLRPADLPFRRTERGRPWLAGVPVHFSLAHAGEVALVAVAGRELGVDVDHPRPGLDPRRMAARFFTAEEASDVAAAGAGAYRTYLRLWTRKEACVKAAGARLALGLRLPVAGAVVRDPSGRLTGCYFVRDLPADGEHVGAVALAGTEPASCRVYRFDRDI</sequence>
<keyword evidence="5" id="KW-1185">Reference proteome</keyword>
<evidence type="ECO:0000256" key="1">
    <source>
        <dbReference type="ARBA" id="ARBA00010990"/>
    </source>
</evidence>
<evidence type="ECO:0000313" key="4">
    <source>
        <dbReference type="EMBL" id="MCM4081424.1"/>
    </source>
</evidence>
<evidence type="ECO:0000259" key="3">
    <source>
        <dbReference type="Pfam" id="PF01648"/>
    </source>
</evidence>
<dbReference type="SUPFAM" id="SSF56214">
    <property type="entry name" value="4'-phosphopantetheinyl transferase"/>
    <property type="match status" value="2"/>
</dbReference>
<comment type="similarity">
    <text evidence="1">Belongs to the P-Pant transferase superfamily. Gsp/Sfp/HetI/AcpT family.</text>
</comment>
<dbReference type="InterPro" id="IPR050559">
    <property type="entry name" value="P-Pant_transferase_sf"/>
</dbReference>
<dbReference type="GO" id="GO:0016740">
    <property type="term" value="F:transferase activity"/>
    <property type="evidence" value="ECO:0007669"/>
    <property type="project" value="UniProtKB-KW"/>
</dbReference>
<dbReference type="InterPro" id="IPR008278">
    <property type="entry name" value="4-PPantetheinyl_Trfase_dom"/>
</dbReference>
<dbReference type="RefSeq" id="WP_251801208.1">
    <property type="nucleotide sequence ID" value="NZ_JAMQOL010000040.1"/>
</dbReference>
<name>A0ABT0Y800_9ACTN</name>
<dbReference type="PANTHER" id="PTHR12215">
    <property type="entry name" value="PHOSPHOPANTETHEINE TRANSFERASE"/>
    <property type="match status" value="1"/>
</dbReference>
<evidence type="ECO:0000313" key="5">
    <source>
        <dbReference type="Proteomes" id="UP001523216"/>
    </source>
</evidence>
<dbReference type="PANTHER" id="PTHR12215:SF10">
    <property type="entry name" value="L-AMINOADIPATE-SEMIALDEHYDE DEHYDROGENASE-PHOSPHOPANTETHEINYL TRANSFERASE"/>
    <property type="match status" value="1"/>
</dbReference>
<proteinExistence type="inferred from homology"/>
<feature type="domain" description="4'-phosphopantetheinyl transferase" evidence="3">
    <location>
        <begin position="103"/>
        <end position="167"/>
    </location>
</feature>
<dbReference type="Gene3D" id="3.90.470.20">
    <property type="entry name" value="4'-phosphopantetheinyl transferase domain"/>
    <property type="match status" value="2"/>
</dbReference>
<accession>A0ABT0Y800</accession>
<organism evidence="4 5">
    <name type="scientific">Paractinoplanes hotanensis</name>
    <dbReference type="NCBI Taxonomy" id="2906497"/>
    <lineage>
        <taxon>Bacteria</taxon>
        <taxon>Bacillati</taxon>
        <taxon>Actinomycetota</taxon>
        <taxon>Actinomycetes</taxon>
        <taxon>Micromonosporales</taxon>
        <taxon>Micromonosporaceae</taxon>
        <taxon>Paractinoplanes</taxon>
    </lineage>
</organism>
<comment type="caution">
    <text evidence="4">The sequence shown here is derived from an EMBL/GenBank/DDBJ whole genome shotgun (WGS) entry which is preliminary data.</text>
</comment>
<dbReference type="Proteomes" id="UP001523216">
    <property type="component" value="Unassembled WGS sequence"/>
</dbReference>
<reference evidence="4 5" key="1">
    <citation type="submission" date="2022-06" db="EMBL/GenBank/DDBJ databases">
        <title>Actinoplanes abujensis sp. nov., isolated from Nigerian arid soil.</title>
        <authorList>
            <person name="Ding P."/>
        </authorList>
    </citation>
    <scope>NUCLEOTIDE SEQUENCE [LARGE SCALE GENOMIC DNA]</scope>
    <source>
        <strain evidence="5">TRM88002</strain>
    </source>
</reference>
<protein>
    <submittedName>
        <fullName evidence="4">4'-phosphopantetheinyl transferase superfamily protein</fullName>
    </submittedName>
</protein>
<evidence type="ECO:0000256" key="2">
    <source>
        <dbReference type="ARBA" id="ARBA00022679"/>
    </source>
</evidence>